<dbReference type="PANTHER" id="PTHR13261">
    <property type="entry name" value="BRCA2 AND CDKN1A INTERACTING PROTEIN"/>
    <property type="match status" value="1"/>
</dbReference>
<dbReference type="GeneID" id="100181185"/>
<dbReference type="PIRSF" id="PIRSF028983">
    <property type="entry name" value="BCP1"/>
    <property type="match status" value="1"/>
</dbReference>
<evidence type="ECO:0000313" key="4">
    <source>
        <dbReference type="Ensembl" id="ENSCINP00000005872.3"/>
    </source>
</evidence>
<accession>A0A1W5B6R5</accession>
<accession>F6T052</accession>
<reference evidence="4" key="4">
    <citation type="submission" date="2025-09" db="UniProtKB">
        <authorList>
            <consortium name="Ensembl"/>
        </authorList>
    </citation>
    <scope>IDENTIFICATION</scope>
</reference>
<organism evidence="4 5">
    <name type="scientific">Ciona intestinalis</name>
    <name type="common">Transparent sea squirt</name>
    <name type="synonym">Ascidia intestinalis</name>
    <dbReference type="NCBI Taxonomy" id="7719"/>
    <lineage>
        <taxon>Eukaryota</taxon>
        <taxon>Metazoa</taxon>
        <taxon>Chordata</taxon>
        <taxon>Tunicata</taxon>
        <taxon>Ascidiacea</taxon>
        <taxon>Phlebobranchia</taxon>
        <taxon>Cionidae</taxon>
        <taxon>Ciona</taxon>
    </lineage>
</organism>
<dbReference type="Ensembl" id="ENSCINT00000005872.3">
    <property type="protein sequence ID" value="ENSCINP00000005872.3"/>
    <property type="gene ID" value="ENSCING00000002888.3"/>
</dbReference>
<reference evidence="4" key="2">
    <citation type="journal article" date="2008" name="Genome Biol.">
        <title>Improved genome assembly and evidence-based global gene model set for the chordate Ciona intestinalis: new insight into intron and operon populations.</title>
        <authorList>
            <person name="Satou Y."/>
            <person name="Mineta K."/>
            <person name="Ogasawara M."/>
            <person name="Sasakura Y."/>
            <person name="Shoguchi E."/>
            <person name="Ueno K."/>
            <person name="Yamada L."/>
            <person name="Matsumoto J."/>
            <person name="Wasserscheid J."/>
            <person name="Dewar K."/>
            <person name="Wiley G.B."/>
            <person name="Macmil S.L."/>
            <person name="Roe B.A."/>
            <person name="Zeller R.W."/>
            <person name="Hastings K.E."/>
            <person name="Lemaire P."/>
            <person name="Lindquist E."/>
            <person name="Endo T."/>
            <person name="Hotta K."/>
            <person name="Inaba K."/>
        </authorList>
    </citation>
    <scope>NUCLEOTIDE SEQUENCE [LARGE SCALE GENOMIC DNA]</scope>
    <source>
        <strain evidence="4">wild type</strain>
    </source>
</reference>
<keyword evidence="5" id="KW-1185">Reference proteome</keyword>
<evidence type="ECO:0000256" key="1">
    <source>
        <dbReference type="ARBA" id="ARBA00006781"/>
    </source>
</evidence>
<evidence type="ECO:0000313" key="5">
    <source>
        <dbReference type="Proteomes" id="UP000008144"/>
    </source>
</evidence>
<evidence type="ECO:0000256" key="3">
    <source>
        <dbReference type="SAM" id="MobiDB-lite"/>
    </source>
</evidence>
<reference evidence="5" key="1">
    <citation type="journal article" date="2002" name="Science">
        <title>The draft genome of Ciona intestinalis: insights into chordate and vertebrate origins.</title>
        <authorList>
            <person name="Dehal P."/>
            <person name="Satou Y."/>
            <person name="Campbell R.K."/>
            <person name="Chapman J."/>
            <person name="Degnan B."/>
            <person name="De Tomaso A."/>
            <person name="Davidson B."/>
            <person name="Di Gregorio A."/>
            <person name="Gelpke M."/>
            <person name="Goodstein D.M."/>
            <person name="Harafuji N."/>
            <person name="Hastings K.E."/>
            <person name="Ho I."/>
            <person name="Hotta K."/>
            <person name="Huang W."/>
            <person name="Kawashima T."/>
            <person name="Lemaire P."/>
            <person name="Martinez D."/>
            <person name="Meinertzhagen I.A."/>
            <person name="Necula S."/>
            <person name="Nonaka M."/>
            <person name="Putnam N."/>
            <person name="Rash S."/>
            <person name="Saiga H."/>
            <person name="Satake M."/>
            <person name="Terry A."/>
            <person name="Yamada L."/>
            <person name="Wang H.G."/>
            <person name="Awazu S."/>
            <person name="Azumi K."/>
            <person name="Boore J."/>
            <person name="Branno M."/>
            <person name="Chin-Bow S."/>
            <person name="DeSantis R."/>
            <person name="Doyle S."/>
            <person name="Francino P."/>
            <person name="Keys D.N."/>
            <person name="Haga S."/>
            <person name="Hayashi H."/>
            <person name="Hino K."/>
            <person name="Imai K.S."/>
            <person name="Inaba K."/>
            <person name="Kano S."/>
            <person name="Kobayashi K."/>
            <person name="Kobayashi M."/>
            <person name="Lee B.I."/>
            <person name="Makabe K.W."/>
            <person name="Manohar C."/>
            <person name="Matassi G."/>
            <person name="Medina M."/>
            <person name="Mochizuki Y."/>
            <person name="Mount S."/>
            <person name="Morishita T."/>
            <person name="Miura S."/>
            <person name="Nakayama A."/>
            <person name="Nishizaka S."/>
            <person name="Nomoto H."/>
            <person name="Ohta F."/>
            <person name="Oishi K."/>
            <person name="Rigoutsos I."/>
            <person name="Sano M."/>
            <person name="Sasaki A."/>
            <person name="Sasakura Y."/>
            <person name="Shoguchi E."/>
            <person name="Shin-i T."/>
            <person name="Spagnuolo A."/>
            <person name="Stainier D."/>
            <person name="Suzuki M.M."/>
            <person name="Tassy O."/>
            <person name="Takatori N."/>
            <person name="Tokuoka M."/>
            <person name="Yagi K."/>
            <person name="Yoshizaki F."/>
            <person name="Wada S."/>
            <person name="Zhang C."/>
            <person name="Hyatt P.D."/>
            <person name="Larimer F."/>
            <person name="Detter C."/>
            <person name="Doggett N."/>
            <person name="Glavina T."/>
            <person name="Hawkins T."/>
            <person name="Richardson P."/>
            <person name="Lucas S."/>
            <person name="Kohara Y."/>
            <person name="Levine M."/>
            <person name="Satoh N."/>
            <person name="Rokhsar D.S."/>
        </authorList>
    </citation>
    <scope>NUCLEOTIDE SEQUENCE [LARGE SCALE GENOMIC DNA]</scope>
</reference>
<name>A0A1W5B6R5_CIOIN</name>
<proteinExistence type="inferred from homology"/>
<evidence type="ECO:0000256" key="2">
    <source>
        <dbReference type="PIRNR" id="PIRNR028983"/>
    </source>
</evidence>
<dbReference type="KEGG" id="cin:100181185"/>
<dbReference type="OrthoDB" id="27543at2759"/>
<dbReference type="AlphaFoldDB" id="A0A1W5B6R5"/>
<dbReference type="PANTHER" id="PTHR13261:SF0">
    <property type="entry name" value="BRCA2 AND CDKN1A-INTERACTING PROTEIN"/>
    <property type="match status" value="1"/>
</dbReference>
<feature type="region of interest" description="Disordered" evidence="3">
    <location>
        <begin position="1"/>
        <end position="25"/>
    </location>
</feature>
<dbReference type="InParanoid" id="A0A1W5B6R5"/>
<gene>
    <name evidence="4" type="primary">LOC100181185</name>
</gene>
<dbReference type="GeneTree" id="ENSGT00390000000696"/>
<dbReference type="Proteomes" id="UP000008144">
    <property type="component" value="Chromosome 7"/>
</dbReference>
<protein>
    <recommendedName>
        <fullName evidence="2">Protein BCCIP homolog</fullName>
    </recommendedName>
</protein>
<dbReference type="FunCoup" id="A0A1W5B6R5">
    <property type="interactions" value="296"/>
</dbReference>
<dbReference type="STRING" id="7719.ENSCINP00000005872"/>
<reference evidence="4" key="3">
    <citation type="submission" date="2025-08" db="UniProtKB">
        <authorList>
            <consortium name="Ensembl"/>
        </authorList>
    </citation>
    <scope>IDENTIFICATION</scope>
</reference>
<dbReference type="RefSeq" id="XP_002126595.1">
    <property type="nucleotide sequence ID" value="XM_002126559.5"/>
</dbReference>
<dbReference type="InterPro" id="IPR025602">
    <property type="entry name" value="BCP1_family"/>
</dbReference>
<dbReference type="Pfam" id="PF13862">
    <property type="entry name" value="BCCIP"/>
    <property type="match status" value="1"/>
</dbReference>
<comment type="similarity">
    <text evidence="1 2">Belongs to the BCP1 family.</text>
</comment>
<sequence>MSKKSKEDPDVSSSDEGEDGMMMVEDGEKVDVDFEGFPLSDSDFDGIRQLLTQLLSSSVDINLSKLTESLIGQNFVGTVLKQSETGSEAASPEEDEVFALVTCLPIIPQDELQKSIVKHFISKCKSSSASSETKKEFTKILQACAEKGEPTGFLINERFINVPSQAALPMFEKLFSELESAKNSNHKANYNFTHYVIICKICRDFATQDSDTMYMNAEEEIFAEESLTSFDYQIPTDDVMKTRRVLLLTKKNFERSFEKLKSVLAQ</sequence>
<dbReference type="EMBL" id="EAAA01002336">
    <property type="status" value="NOT_ANNOTATED_CDS"/>
    <property type="molecule type" value="Genomic_DNA"/>
</dbReference>
<dbReference type="OMA" id="VKFYRKE"/>
<dbReference type="eggNOG" id="KOG3034">
    <property type="taxonomic scope" value="Eukaryota"/>
</dbReference>
<dbReference type="GO" id="GO:0005634">
    <property type="term" value="C:nucleus"/>
    <property type="evidence" value="ECO:0000318"/>
    <property type="project" value="GO_Central"/>
</dbReference>
<dbReference type="RefSeq" id="XP_026690839.1">
    <property type="nucleotide sequence ID" value="XM_026835038.1"/>
</dbReference>